<reference evidence="3" key="1">
    <citation type="submission" date="2017-11" db="EMBL/GenBank/DDBJ databases">
        <authorList>
            <person name="Lima N.C."/>
            <person name="Parody-Merino A.M."/>
            <person name="Battley P.F."/>
            <person name="Fidler A.E."/>
            <person name="Prosdocimi F."/>
        </authorList>
    </citation>
    <scope>NUCLEOTIDE SEQUENCE [LARGE SCALE GENOMIC DNA]</scope>
</reference>
<sequence>MVGVYYRPPNQDIEVDETFYQQLEKLSQSLPLVLVGDFNFPDICWRYNTAEREQSRRFLERVEDNFITQLVSEPTRESTLLDLLLVNREGLVGDVKVQGCLGQSDHEIIEFSILAEARQGASRTATLDFQKADFGLLRSMVASVPWETVLKAKGAQEGWSYFKEELSKAQEKAIPRSHKTSRQGRRRVWLNRELWLDLREKRKVYNLWKRGFVTSIYKAFVDAIIFN</sequence>
<feature type="domain" description="Endonuclease/exonuclease/phosphatase" evidence="1">
    <location>
        <begin position="4"/>
        <end position="109"/>
    </location>
</feature>
<dbReference type="InterPro" id="IPR036691">
    <property type="entry name" value="Endo/exonu/phosph_ase_sf"/>
</dbReference>
<protein>
    <submittedName>
        <fullName evidence="2">Rna-directed dna polymerase from mobile element jockey-like</fullName>
    </submittedName>
</protein>
<dbReference type="Pfam" id="PF14529">
    <property type="entry name" value="Exo_endo_phos_2"/>
    <property type="match status" value="1"/>
</dbReference>
<keyword evidence="2" id="KW-0808">Transferase</keyword>
<evidence type="ECO:0000259" key="1">
    <source>
        <dbReference type="Pfam" id="PF14529"/>
    </source>
</evidence>
<dbReference type="PANTHER" id="PTHR33395:SF22">
    <property type="entry name" value="REVERSE TRANSCRIPTASE DOMAIN-CONTAINING PROTEIN"/>
    <property type="match status" value="1"/>
</dbReference>
<dbReference type="Proteomes" id="UP000233556">
    <property type="component" value="Unassembled WGS sequence"/>
</dbReference>
<name>A0A2I0UGY0_LIMLA</name>
<proteinExistence type="predicted"/>
<dbReference type="OrthoDB" id="6152807at2759"/>
<keyword evidence="3" id="KW-1185">Reference proteome</keyword>
<dbReference type="SUPFAM" id="SSF56219">
    <property type="entry name" value="DNase I-like"/>
    <property type="match status" value="1"/>
</dbReference>
<dbReference type="EMBL" id="KZ505768">
    <property type="protein sequence ID" value="PKU45296.1"/>
    <property type="molecule type" value="Genomic_DNA"/>
</dbReference>
<dbReference type="Gene3D" id="3.60.10.10">
    <property type="entry name" value="Endonuclease/exonuclease/phosphatase"/>
    <property type="match status" value="1"/>
</dbReference>
<keyword evidence="2" id="KW-0548">Nucleotidyltransferase</keyword>
<dbReference type="GO" id="GO:0007508">
    <property type="term" value="P:larval heart development"/>
    <property type="evidence" value="ECO:0007669"/>
    <property type="project" value="TreeGrafter"/>
</dbReference>
<dbReference type="GO" id="GO:0031012">
    <property type="term" value="C:extracellular matrix"/>
    <property type="evidence" value="ECO:0007669"/>
    <property type="project" value="TreeGrafter"/>
</dbReference>
<dbReference type="InterPro" id="IPR005135">
    <property type="entry name" value="Endo/exonuclease/phosphatase"/>
</dbReference>
<keyword evidence="2" id="KW-0695">RNA-directed DNA polymerase</keyword>
<evidence type="ECO:0000313" key="3">
    <source>
        <dbReference type="Proteomes" id="UP000233556"/>
    </source>
</evidence>
<accession>A0A2I0UGY0</accession>
<dbReference type="PANTHER" id="PTHR33395">
    <property type="entry name" value="TRANSCRIPTASE, PUTATIVE-RELATED-RELATED"/>
    <property type="match status" value="1"/>
</dbReference>
<reference evidence="3" key="2">
    <citation type="submission" date="2017-12" db="EMBL/GenBank/DDBJ databases">
        <title>Genome sequence of the Bar-tailed Godwit (Limosa lapponica baueri).</title>
        <authorList>
            <person name="Lima N.C.B."/>
            <person name="Parody-Merino A.M."/>
            <person name="Battley P.F."/>
            <person name="Fidler A.E."/>
            <person name="Prosdocimi F."/>
        </authorList>
    </citation>
    <scope>NUCLEOTIDE SEQUENCE [LARGE SCALE GENOMIC DNA]</scope>
</reference>
<dbReference type="AlphaFoldDB" id="A0A2I0UGY0"/>
<dbReference type="GO" id="GO:0061343">
    <property type="term" value="P:cell adhesion involved in heart morphogenesis"/>
    <property type="evidence" value="ECO:0007669"/>
    <property type="project" value="TreeGrafter"/>
</dbReference>
<evidence type="ECO:0000313" key="2">
    <source>
        <dbReference type="EMBL" id="PKU45296.1"/>
    </source>
</evidence>
<gene>
    <name evidence="2" type="ORF">llap_4399</name>
</gene>
<dbReference type="GO" id="GO:0003964">
    <property type="term" value="F:RNA-directed DNA polymerase activity"/>
    <property type="evidence" value="ECO:0007669"/>
    <property type="project" value="UniProtKB-KW"/>
</dbReference>
<organism evidence="2 3">
    <name type="scientific">Limosa lapponica baueri</name>
    <dbReference type="NCBI Taxonomy" id="1758121"/>
    <lineage>
        <taxon>Eukaryota</taxon>
        <taxon>Metazoa</taxon>
        <taxon>Chordata</taxon>
        <taxon>Craniata</taxon>
        <taxon>Vertebrata</taxon>
        <taxon>Euteleostomi</taxon>
        <taxon>Archelosauria</taxon>
        <taxon>Archosauria</taxon>
        <taxon>Dinosauria</taxon>
        <taxon>Saurischia</taxon>
        <taxon>Theropoda</taxon>
        <taxon>Coelurosauria</taxon>
        <taxon>Aves</taxon>
        <taxon>Neognathae</taxon>
        <taxon>Neoaves</taxon>
        <taxon>Charadriiformes</taxon>
        <taxon>Scolopacidae</taxon>
        <taxon>Limosa</taxon>
    </lineage>
</organism>